<dbReference type="Gene3D" id="3.90.700.10">
    <property type="entry name" value="Succinate dehydrogenase/fumarate reductase flavoprotein, catalytic domain"/>
    <property type="match status" value="1"/>
</dbReference>
<protein>
    <submittedName>
        <fullName evidence="6">Thiol-driven fumarate reductase, flavoprotein subunit</fullName>
    </submittedName>
</protein>
<dbReference type="SUPFAM" id="SSF56425">
    <property type="entry name" value="Succinate dehydrogenase/fumarate reductase flavoprotein, catalytic domain"/>
    <property type="match status" value="1"/>
</dbReference>
<organism evidence="6 7">
    <name type="scientific">Halarsenatibacter silvermanii</name>
    <dbReference type="NCBI Taxonomy" id="321763"/>
    <lineage>
        <taxon>Bacteria</taxon>
        <taxon>Bacillati</taxon>
        <taxon>Bacillota</taxon>
        <taxon>Clostridia</taxon>
        <taxon>Halanaerobiales</taxon>
        <taxon>Halarsenatibacteraceae</taxon>
        <taxon>Halarsenatibacter</taxon>
    </lineage>
</organism>
<dbReference type="Gene3D" id="3.50.50.60">
    <property type="entry name" value="FAD/NAD(P)-binding domain"/>
    <property type="match status" value="1"/>
</dbReference>
<evidence type="ECO:0000256" key="2">
    <source>
        <dbReference type="ARBA" id="ARBA00023002"/>
    </source>
</evidence>
<dbReference type="InterPro" id="IPR027477">
    <property type="entry name" value="Succ_DH/fumarate_Rdtase_cat_sf"/>
</dbReference>
<dbReference type="InterPro" id="IPR003953">
    <property type="entry name" value="FAD-dep_OxRdtase_2_FAD-bd"/>
</dbReference>
<name>A0A1G9N175_9FIRM</name>
<dbReference type="InterPro" id="IPR015939">
    <property type="entry name" value="Fum_Rdtase/Succ_DH_flav-like_C"/>
</dbReference>
<dbReference type="PIRSF" id="PIRSF000171">
    <property type="entry name" value="SDHA_APRA_LASPO"/>
    <property type="match status" value="1"/>
</dbReference>
<dbReference type="PANTHER" id="PTHR11632:SF51">
    <property type="entry name" value="SUCCINATE DEHYDROGENASE [UBIQUINONE] FLAVOPROTEIN SUBUNIT, MITOCHONDRIAL"/>
    <property type="match status" value="1"/>
</dbReference>
<dbReference type="Proteomes" id="UP000199476">
    <property type="component" value="Unassembled WGS sequence"/>
</dbReference>
<evidence type="ECO:0000259" key="4">
    <source>
        <dbReference type="Pfam" id="PF00890"/>
    </source>
</evidence>
<dbReference type="PRINTS" id="PR00411">
    <property type="entry name" value="PNDRDTASEI"/>
</dbReference>
<proteinExistence type="predicted"/>
<evidence type="ECO:0000256" key="1">
    <source>
        <dbReference type="ARBA" id="ARBA00022630"/>
    </source>
</evidence>
<dbReference type="PRINTS" id="PR00368">
    <property type="entry name" value="FADPNR"/>
</dbReference>
<dbReference type="InterPro" id="IPR036188">
    <property type="entry name" value="FAD/NAD-bd_sf"/>
</dbReference>
<dbReference type="Gene3D" id="1.20.58.100">
    <property type="entry name" value="Fumarate reductase/succinate dehydrogenase flavoprotein-like, C-terminal domain"/>
    <property type="match status" value="1"/>
</dbReference>
<feature type="domain" description="Fumarate reductase/succinate dehydrogenase flavoprotein-like C-terminal" evidence="5">
    <location>
        <begin position="454"/>
        <end position="561"/>
    </location>
</feature>
<accession>A0A1G9N175</accession>
<feature type="active site" description="Proton acceptor" evidence="3">
    <location>
        <position position="289"/>
    </location>
</feature>
<evidence type="ECO:0000259" key="5">
    <source>
        <dbReference type="Pfam" id="PF02910"/>
    </source>
</evidence>
<keyword evidence="1" id="KW-0285">Flavoprotein</keyword>
<dbReference type="InterPro" id="IPR037099">
    <property type="entry name" value="Fum_R/Succ_DH_flav-like_C_sf"/>
</dbReference>
<dbReference type="SUPFAM" id="SSF51905">
    <property type="entry name" value="FAD/NAD(P)-binding domain"/>
    <property type="match status" value="1"/>
</dbReference>
<sequence length="587" mass="64514">MGRDRGGRSLEYIETEVLVIGGGAAGARAAREASRRGLETALVLKGKFQRCGNTIMAPGAIAAAGSWGRENDSRRLHTEDTIAGGAELNDRRLVKIMTEKAPEEILEMERIGALWQREDDGVSYSLKSGGGHSYPRSPYLEDRTGRELMRALAGELQKRDVLIAEDVFITRLIKKSGRIVGAAGLDRERGTPVVFSSRSVILAAGGAGNLYKNTSNTNDITGDSYALAFEAGAELIDMEFVQFFPMGFLFPRSLRGALAALPYYSHLYNSEKERFLKNYDPERMELSTRDVVSRAMFKEVQKGRGTPRGGVWCDMSHKKPGFIAKEQPALYSTYQEIGFDPEEDLLEVAPTCHFFMGGVKVGTDWSTSLPGLYAAGEVVGGMHGANRLSQNALAELLVSGAEGGKAAARFARENRRAGISGEEEAQKVRDKVGRLLGPAESETSAAPRRPREFRAELREIMWEKAGVFRTESSLEKARSRAAKMLAGIFSRQRMAGDFPGENRDLITALENEFLLKTGLCVAEAALHREESRGAHYRDDYPERDDQNWFKNILLTSAERAEDDKTALDLAAIPVPGSDLDEKKGDKS</sequence>
<keyword evidence="7" id="KW-1185">Reference proteome</keyword>
<dbReference type="AlphaFoldDB" id="A0A1G9N175"/>
<reference evidence="6 7" key="1">
    <citation type="submission" date="2016-10" db="EMBL/GenBank/DDBJ databases">
        <authorList>
            <person name="de Groot N.N."/>
        </authorList>
    </citation>
    <scope>NUCLEOTIDE SEQUENCE [LARGE SCALE GENOMIC DNA]</scope>
    <source>
        <strain evidence="6 7">SLAS-1</strain>
    </source>
</reference>
<dbReference type="InterPro" id="IPR030664">
    <property type="entry name" value="SdhA/FrdA/AprA"/>
</dbReference>
<dbReference type="GO" id="GO:0033765">
    <property type="term" value="F:steroid dehydrogenase activity, acting on the CH-CH group of donors"/>
    <property type="evidence" value="ECO:0007669"/>
    <property type="project" value="UniProtKB-ARBA"/>
</dbReference>
<dbReference type="Pfam" id="PF00890">
    <property type="entry name" value="FAD_binding_2"/>
    <property type="match status" value="1"/>
</dbReference>
<evidence type="ECO:0000313" key="6">
    <source>
        <dbReference type="EMBL" id="SDL79615.1"/>
    </source>
</evidence>
<keyword evidence="2" id="KW-0560">Oxidoreductase</keyword>
<feature type="domain" description="FAD-dependent oxidoreductase 2 FAD-binding" evidence="4">
    <location>
        <begin position="17"/>
        <end position="393"/>
    </location>
</feature>
<dbReference type="Pfam" id="PF02910">
    <property type="entry name" value="Succ_DH_flav_C"/>
    <property type="match status" value="1"/>
</dbReference>
<evidence type="ECO:0000313" key="7">
    <source>
        <dbReference type="Proteomes" id="UP000199476"/>
    </source>
</evidence>
<gene>
    <name evidence="6" type="ORF">SAMN04488692_10959</name>
</gene>
<dbReference type="EMBL" id="FNGO01000009">
    <property type="protein sequence ID" value="SDL79615.1"/>
    <property type="molecule type" value="Genomic_DNA"/>
</dbReference>
<evidence type="ECO:0000256" key="3">
    <source>
        <dbReference type="PIRSR" id="PIRSR000171-1"/>
    </source>
</evidence>
<dbReference type="SUPFAM" id="SSF46977">
    <property type="entry name" value="Succinate dehydrogenase/fumarate reductase flavoprotein C-terminal domain"/>
    <property type="match status" value="1"/>
</dbReference>
<dbReference type="STRING" id="321763.SAMN04488692_10959"/>
<dbReference type="PANTHER" id="PTHR11632">
    <property type="entry name" value="SUCCINATE DEHYDROGENASE 2 FLAVOPROTEIN SUBUNIT"/>
    <property type="match status" value="1"/>
</dbReference>